<comment type="caution">
    <text evidence="1">The sequence shown here is derived from an EMBL/GenBank/DDBJ whole genome shotgun (WGS) entry which is preliminary data.</text>
</comment>
<dbReference type="NCBIfam" id="NF038094">
    <property type="entry name" value="CueP_fam"/>
    <property type="match status" value="1"/>
</dbReference>
<protein>
    <submittedName>
        <fullName evidence="1">CueP family metal-binding protein</fullName>
    </submittedName>
</protein>
<dbReference type="Pfam" id="PF21172">
    <property type="entry name" value="CueP"/>
    <property type="match status" value="1"/>
</dbReference>
<dbReference type="AlphaFoldDB" id="A0A9Q4AZX2"/>
<accession>A0A9Q4AZX2</accession>
<sequence length="179" mass="20160">MKLKLITAFGLAAIISVVYLVISSTGDNRAVEEENEQAIKEMVHEYSTTNVEDETASITPTELIVTDSDDREVTYDLVGDDFFVSIAPYVEETHPCTYHNLTGCQGEMIEEEFDIYIENTKGEVIVDESLTSLANGFIDLWLPREETYYITIEHNGKTVDSEFSTFEDDATCITTMQLL</sequence>
<dbReference type="RefSeq" id="WP_257820590.1">
    <property type="nucleotide sequence ID" value="NZ_JABXYM010000001.1"/>
</dbReference>
<dbReference type="Gene3D" id="2.60.40.3700">
    <property type="match status" value="1"/>
</dbReference>
<gene>
    <name evidence="1" type="ORF">HXA33_04760</name>
</gene>
<keyword evidence="2" id="KW-1185">Reference proteome</keyword>
<organism evidence="1 2">
    <name type="scientific">Salipaludibacillus agaradhaerens</name>
    <name type="common">Bacillus agaradhaerens</name>
    <dbReference type="NCBI Taxonomy" id="76935"/>
    <lineage>
        <taxon>Bacteria</taxon>
        <taxon>Bacillati</taxon>
        <taxon>Bacillota</taxon>
        <taxon>Bacilli</taxon>
        <taxon>Bacillales</taxon>
        <taxon>Bacillaceae</taxon>
    </lineage>
</organism>
<dbReference type="Proteomes" id="UP001057753">
    <property type="component" value="Unassembled WGS sequence"/>
</dbReference>
<dbReference type="EMBL" id="JABXYM010000001">
    <property type="protein sequence ID" value="MCR6095848.1"/>
    <property type="molecule type" value="Genomic_DNA"/>
</dbReference>
<name>A0A9Q4AZX2_SALAG</name>
<reference evidence="1" key="1">
    <citation type="submission" date="2020-06" db="EMBL/GenBank/DDBJ databases">
        <title>Insight into the genomes of haloalkaliphilic bacilli from Kenyan soda lakes.</title>
        <authorList>
            <person name="Mwirichia R."/>
            <person name="Villamizar G.C."/>
            <person name="Poehlein A."/>
            <person name="Mugweru J."/>
            <person name="Kipnyargis A."/>
            <person name="Kiplimo D."/>
            <person name="Orwa P."/>
            <person name="Daniel R."/>
        </authorList>
    </citation>
    <scope>NUCLEOTIDE SEQUENCE</scope>
    <source>
        <strain evidence="1">B1096_S55</strain>
    </source>
</reference>
<evidence type="ECO:0000313" key="1">
    <source>
        <dbReference type="EMBL" id="MCR6095848.1"/>
    </source>
</evidence>
<dbReference type="InterPro" id="IPR047808">
    <property type="entry name" value="CueP-like"/>
</dbReference>
<evidence type="ECO:0000313" key="2">
    <source>
        <dbReference type="Proteomes" id="UP001057753"/>
    </source>
</evidence>
<proteinExistence type="predicted"/>